<dbReference type="InterPro" id="IPR036249">
    <property type="entry name" value="Thioredoxin-like_sf"/>
</dbReference>
<comment type="caution">
    <text evidence="2">The sequence shown here is derived from an EMBL/GenBank/DDBJ whole genome shotgun (WGS) entry which is preliminary data.</text>
</comment>
<sequence>MDDLYEAVENANEKKKLLLLEFIGSTSYRSTCEFMKPIVESVANTYKNKADFCTVDVDNNEFKDLAKAFRVQALPTFLIIVDYKMVEQIVAPDKQELIKSINKAAPTK</sequence>
<dbReference type="PANTHER" id="PTHR10438:SF425">
    <property type="entry name" value="THIOREDOXIN H1"/>
    <property type="match status" value="1"/>
</dbReference>
<dbReference type="Pfam" id="PF00085">
    <property type="entry name" value="Thioredoxin"/>
    <property type="match status" value="1"/>
</dbReference>
<dbReference type="SUPFAM" id="SSF52833">
    <property type="entry name" value="Thioredoxin-like"/>
    <property type="match status" value="1"/>
</dbReference>
<accession>A0A811RFZ9</accession>
<feature type="domain" description="Thioredoxin" evidence="1">
    <location>
        <begin position="1"/>
        <end position="106"/>
    </location>
</feature>
<dbReference type="EMBL" id="CAJGYO010000014">
    <property type="protein sequence ID" value="CAD6268815.1"/>
    <property type="molecule type" value="Genomic_DNA"/>
</dbReference>
<gene>
    <name evidence="2" type="ORF">NCGR_LOCUS52120</name>
</gene>
<evidence type="ECO:0000313" key="3">
    <source>
        <dbReference type="Proteomes" id="UP000604825"/>
    </source>
</evidence>
<dbReference type="InterPro" id="IPR013766">
    <property type="entry name" value="Thioredoxin_domain"/>
</dbReference>
<dbReference type="CDD" id="cd02947">
    <property type="entry name" value="TRX_family"/>
    <property type="match status" value="1"/>
</dbReference>
<dbReference type="Gene3D" id="3.40.30.10">
    <property type="entry name" value="Glutaredoxin"/>
    <property type="match status" value="1"/>
</dbReference>
<proteinExistence type="predicted"/>
<dbReference type="Proteomes" id="UP000604825">
    <property type="component" value="Unassembled WGS sequence"/>
</dbReference>
<name>A0A811RFZ9_9POAL</name>
<protein>
    <recommendedName>
        <fullName evidence="1">Thioredoxin domain-containing protein</fullName>
    </recommendedName>
</protein>
<dbReference type="InterPro" id="IPR050620">
    <property type="entry name" value="Thioredoxin_H-type-like"/>
</dbReference>
<dbReference type="PROSITE" id="PS51352">
    <property type="entry name" value="THIOREDOXIN_2"/>
    <property type="match status" value="1"/>
</dbReference>
<dbReference type="PANTHER" id="PTHR10438">
    <property type="entry name" value="THIOREDOXIN"/>
    <property type="match status" value="1"/>
</dbReference>
<reference evidence="2" key="1">
    <citation type="submission" date="2020-10" db="EMBL/GenBank/DDBJ databases">
        <authorList>
            <person name="Han B."/>
            <person name="Lu T."/>
            <person name="Zhao Q."/>
            <person name="Huang X."/>
            <person name="Zhao Y."/>
        </authorList>
    </citation>
    <scope>NUCLEOTIDE SEQUENCE</scope>
</reference>
<dbReference type="OrthoDB" id="662084at2759"/>
<dbReference type="AlphaFoldDB" id="A0A811RFZ9"/>
<keyword evidence="3" id="KW-1185">Reference proteome</keyword>
<evidence type="ECO:0000313" key="2">
    <source>
        <dbReference type="EMBL" id="CAD6268815.1"/>
    </source>
</evidence>
<organism evidence="2 3">
    <name type="scientific">Miscanthus lutarioriparius</name>
    <dbReference type="NCBI Taxonomy" id="422564"/>
    <lineage>
        <taxon>Eukaryota</taxon>
        <taxon>Viridiplantae</taxon>
        <taxon>Streptophyta</taxon>
        <taxon>Embryophyta</taxon>
        <taxon>Tracheophyta</taxon>
        <taxon>Spermatophyta</taxon>
        <taxon>Magnoliopsida</taxon>
        <taxon>Liliopsida</taxon>
        <taxon>Poales</taxon>
        <taxon>Poaceae</taxon>
        <taxon>PACMAD clade</taxon>
        <taxon>Panicoideae</taxon>
        <taxon>Andropogonodae</taxon>
        <taxon>Andropogoneae</taxon>
        <taxon>Saccharinae</taxon>
        <taxon>Miscanthus</taxon>
    </lineage>
</organism>
<evidence type="ECO:0000259" key="1">
    <source>
        <dbReference type="PROSITE" id="PS51352"/>
    </source>
</evidence>